<name>A0A835T046_CHLIN</name>
<reference evidence="1" key="1">
    <citation type="journal article" date="2020" name="bioRxiv">
        <title>Comparative genomics of Chlamydomonas.</title>
        <authorList>
            <person name="Craig R.J."/>
            <person name="Hasan A.R."/>
            <person name="Ness R.W."/>
            <person name="Keightley P.D."/>
        </authorList>
    </citation>
    <scope>NUCLEOTIDE SEQUENCE</scope>
    <source>
        <strain evidence="1">SAG 7.73</strain>
    </source>
</reference>
<evidence type="ECO:0000313" key="1">
    <source>
        <dbReference type="EMBL" id="KAG2434642.1"/>
    </source>
</evidence>
<dbReference type="AlphaFoldDB" id="A0A835T046"/>
<gene>
    <name evidence="1" type="ORF">HXX76_007536</name>
</gene>
<proteinExistence type="predicted"/>
<evidence type="ECO:0000313" key="2">
    <source>
        <dbReference type="Proteomes" id="UP000650467"/>
    </source>
</evidence>
<sequence length="309" mass="32722">MTWDLSKLVLEGQSSPVSSAVVRQWLDLVYSRVDRERRPPQFSSLSEAARSLLLFADAVGTCCPVLDAFVDCLTAQPGLTLPVVVNGGAAGGDAGPGAAGGGGGAPPPARFELALHNHIYYVAGDMRGIEIPSGHRILLVAAAEFAPHMDAIPCAVASALEGWLYLSGRLGLVVLVRLLLQFYKRQLVAEGISVFAAGAATTAVFSRRVLECLPREVLVEGFLTGCMNDPAIGRADIASSSKLCVQLTSPESAAWFLKQPGAQVESELTRRNILQVDAMGLPMHLRLGGLPAATQQNAIREVLQQLDAE</sequence>
<keyword evidence="2" id="KW-1185">Reference proteome</keyword>
<accession>A0A835T046</accession>
<dbReference type="OrthoDB" id="547591at2759"/>
<dbReference type="Proteomes" id="UP000650467">
    <property type="component" value="Unassembled WGS sequence"/>
</dbReference>
<comment type="caution">
    <text evidence="1">The sequence shown here is derived from an EMBL/GenBank/DDBJ whole genome shotgun (WGS) entry which is preliminary data.</text>
</comment>
<protein>
    <submittedName>
        <fullName evidence="1">Uncharacterized protein</fullName>
    </submittedName>
</protein>
<dbReference type="EMBL" id="JAEHOC010000016">
    <property type="protein sequence ID" value="KAG2434642.1"/>
    <property type="molecule type" value="Genomic_DNA"/>
</dbReference>
<organism evidence="1 2">
    <name type="scientific">Chlamydomonas incerta</name>
    <dbReference type="NCBI Taxonomy" id="51695"/>
    <lineage>
        <taxon>Eukaryota</taxon>
        <taxon>Viridiplantae</taxon>
        <taxon>Chlorophyta</taxon>
        <taxon>core chlorophytes</taxon>
        <taxon>Chlorophyceae</taxon>
        <taxon>CS clade</taxon>
        <taxon>Chlamydomonadales</taxon>
        <taxon>Chlamydomonadaceae</taxon>
        <taxon>Chlamydomonas</taxon>
    </lineage>
</organism>